<accession>A0A158SY08</accession>
<name>A0A158SY08_HAEIF</name>
<keyword evidence="1" id="KW-0812">Transmembrane</keyword>
<dbReference type="EMBL" id="JMQP01000002">
    <property type="protein sequence ID" value="KIS35752.1"/>
    <property type="molecule type" value="Genomic_DNA"/>
</dbReference>
<dbReference type="Proteomes" id="UP000050700">
    <property type="component" value="Unassembled WGS sequence"/>
</dbReference>
<comment type="caution">
    <text evidence="2">The sequence shown here is derived from an EMBL/GenBank/DDBJ whole genome shotgun (WGS) entry which is preliminary data.</text>
</comment>
<protein>
    <submittedName>
        <fullName evidence="2">Uncharacterized protein</fullName>
    </submittedName>
</protein>
<organism evidence="2 3">
    <name type="scientific">Haemophilus influenzae</name>
    <dbReference type="NCBI Taxonomy" id="727"/>
    <lineage>
        <taxon>Bacteria</taxon>
        <taxon>Pseudomonadati</taxon>
        <taxon>Pseudomonadota</taxon>
        <taxon>Gammaproteobacteria</taxon>
        <taxon>Pasteurellales</taxon>
        <taxon>Pasteurellaceae</taxon>
        <taxon>Haemophilus</taxon>
    </lineage>
</organism>
<gene>
    <name evidence="2" type="ORF">NTHI1209_01364</name>
</gene>
<evidence type="ECO:0000313" key="3">
    <source>
        <dbReference type="Proteomes" id="UP000050700"/>
    </source>
</evidence>
<reference evidence="2 3" key="1">
    <citation type="submission" date="2014-05" db="EMBL/GenBank/DDBJ databases">
        <title>Methylome analysis of the phasevarions of Haemophilus influenzae.</title>
        <authorList>
            <person name="Atack J.M."/>
            <person name="Fox K.L."/>
            <person name="Power P.M."/>
            <person name="Clark T."/>
            <person name="Jurcisek J."/>
            <person name="Korlach J."/>
            <person name="Bakaletz L.O."/>
            <person name="Jennings M.P."/>
        </authorList>
    </citation>
    <scope>NUCLEOTIDE SEQUENCE [LARGE SCALE GENOMIC DNA]</scope>
    <source>
        <strain evidence="2 3">1209</strain>
    </source>
</reference>
<keyword evidence="1" id="KW-1133">Transmembrane helix</keyword>
<feature type="transmembrane region" description="Helical" evidence="1">
    <location>
        <begin position="15"/>
        <end position="36"/>
    </location>
</feature>
<proteinExistence type="predicted"/>
<keyword evidence="1" id="KW-0472">Membrane</keyword>
<sequence length="37" mass="4176">MSALFFYEENKMSDFGYAMIMVVFSMSVVVGLALSIF</sequence>
<evidence type="ECO:0000256" key="1">
    <source>
        <dbReference type="SAM" id="Phobius"/>
    </source>
</evidence>
<evidence type="ECO:0000313" key="2">
    <source>
        <dbReference type="EMBL" id="KIS35752.1"/>
    </source>
</evidence>
<dbReference type="AlphaFoldDB" id="A0A158SY08"/>
<dbReference type="PATRIC" id="fig|727.582.peg.1249"/>